<organism evidence="4 5">
    <name type="scientific">Coleophoma cylindrospora</name>
    <dbReference type="NCBI Taxonomy" id="1849047"/>
    <lineage>
        <taxon>Eukaryota</taxon>
        <taxon>Fungi</taxon>
        <taxon>Dikarya</taxon>
        <taxon>Ascomycota</taxon>
        <taxon>Pezizomycotina</taxon>
        <taxon>Leotiomycetes</taxon>
        <taxon>Helotiales</taxon>
        <taxon>Dermateaceae</taxon>
        <taxon>Coleophoma</taxon>
    </lineage>
</organism>
<dbReference type="AlphaFoldDB" id="A0A3D8QSS1"/>
<dbReference type="STRING" id="1849047.A0A3D8QSS1"/>
<name>A0A3D8QSS1_9HELO</name>
<feature type="compositionally biased region" description="Basic residues" evidence="1">
    <location>
        <begin position="139"/>
        <end position="156"/>
    </location>
</feature>
<dbReference type="InterPro" id="IPR003121">
    <property type="entry name" value="SWIB_MDM2_domain"/>
</dbReference>
<dbReference type="SUPFAM" id="SSF109715">
    <property type="entry name" value="DEK C-terminal domain"/>
    <property type="match status" value="1"/>
</dbReference>
<dbReference type="Gene3D" id="1.10.245.10">
    <property type="entry name" value="SWIB/MDM2 domain"/>
    <property type="match status" value="1"/>
</dbReference>
<evidence type="ECO:0000313" key="5">
    <source>
        <dbReference type="Proteomes" id="UP000256645"/>
    </source>
</evidence>
<dbReference type="CDD" id="cd10567">
    <property type="entry name" value="SWIB-MDM2_like"/>
    <property type="match status" value="1"/>
</dbReference>
<evidence type="ECO:0000256" key="1">
    <source>
        <dbReference type="SAM" id="MobiDB-lite"/>
    </source>
</evidence>
<feature type="region of interest" description="Disordered" evidence="1">
    <location>
        <begin position="63"/>
        <end position="177"/>
    </location>
</feature>
<feature type="compositionally biased region" description="Basic and acidic residues" evidence="1">
    <location>
        <begin position="78"/>
        <end position="88"/>
    </location>
</feature>
<proteinExistence type="predicted"/>
<feature type="domain" description="DM2" evidence="2">
    <location>
        <begin position="180"/>
        <end position="257"/>
    </location>
</feature>
<evidence type="ECO:0000259" key="3">
    <source>
        <dbReference type="PROSITE" id="PS51998"/>
    </source>
</evidence>
<evidence type="ECO:0000259" key="2">
    <source>
        <dbReference type="PROSITE" id="PS51925"/>
    </source>
</evidence>
<dbReference type="InterPro" id="IPR036885">
    <property type="entry name" value="SWIB_MDM2_dom_sf"/>
</dbReference>
<protein>
    <submittedName>
        <fullName evidence="4">Uncharacterized protein</fullName>
    </submittedName>
</protein>
<dbReference type="Proteomes" id="UP000256645">
    <property type="component" value="Unassembled WGS sequence"/>
</dbReference>
<dbReference type="EMBL" id="PDLM01000012">
    <property type="protein sequence ID" value="RDW64690.1"/>
    <property type="molecule type" value="Genomic_DNA"/>
</dbReference>
<dbReference type="InterPro" id="IPR014876">
    <property type="entry name" value="DEK_C"/>
</dbReference>
<dbReference type="PROSITE" id="PS51925">
    <property type="entry name" value="SWIB_MDM2"/>
    <property type="match status" value="1"/>
</dbReference>
<comment type="caution">
    <text evidence="4">The sequence shown here is derived from an EMBL/GenBank/DDBJ whole genome shotgun (WGS) entry which is preliminary data.</text>
</comment>
<dbReference type="SMART" id="SM00151">
    <property type="entry name" value="SWIB"/>
    <property type="match status" value="1"/>
</dbReference>
<dbReference type="Pfam" id="PF02201">
    <property type="entry name" value="SWIB"/>
    <property type="match status" value="1"/>
</dbReference>
<evidence type="ECO:0000313" key="4">
    <source>
        <dbReference type="EMBL" id="RDW64690.1"/>
    </source>
</evidence>
<dbReference type="PROSITE" id="PS51998">
    <property type="entry name" value="DEK_C"/>
    <property type="match status" value="1"/>
</dbReference>
<dbReference type="Gene3D" id="1.10.10.60">
    <property type="entry name" value="Homeodomain-like"/>
    <property type="match status" value="1"/>
</dbReference>
<dbReference type="OrthoDB" id="10251073at2759"/>
<dbReference type="PANTHER" id="PTHR13844">
    <property type="entry name" value="SWI/SNF-RELATED MATRIX-ASSOCIATED ACTIN-DEPENDENT REGULATOR OF CHROMATIN SUBFAMILY D"/>
    <property type="match status" value="1"/>
</dbReference>
<feature type="domain" description="DEK-C" evidence="3">
    <location>
        <begin position="5"/>
        <end position="60"/>
    </location>
</feature>
<reference evidence="4 5" key="1">
    <citation type="journal article" date="2018" name="IMA Fungus">
        <title>IMA Genome-F 9: Draft genome sequence of Annulohypoxylon stygium, Aspergillus mulundensis, Berkeleyomyces basicola (syn. Thielaviopsis basicola), Ceratocystis smalleyi, two Cercospora beticola strains, Coleophoma cylindrospora, Fusarium fracticaudum, Phialophora cf. hyalina, and Morchella septimelata.</title>
        <authorList>
            <person name="Wingfield B.D."/>
            <person name="Bills G.F."/>
            <person name="Dong Y."/>
            <person name="Huang W."/>
            <person name="Nel W.J."/>
            <person name="Swalarsk-Parry B.S."/>
            <person name="Vaghefi N."/>
            <person name="Wilken P.M."/>
            <person name="An Z."/>
            <person name="de Beer Z.W."/>
            <person name="De Vos L."/>
            <person name="Chen L."/>
            <person name="Duong T.A."/>
            <person name="Gao Y."/>
            <person name="Hammerbacher A."/>
            <person name="Kikkert J.R."/>
            <person name="Li Y."/>
            <person name="Li H."/>
            <person name="Li K."/>
            <person name="Li Q."/>
            <person name="Liu X."/>
            <person name="Ma X."/>
            <person name="Naidoo K."/>
            <person name="Pethybridge S.J."/>
            <person name="Sun J."/>
            <person name="Steenkamp E.T."/>
            <person name="van der Nest M.A."/>
            <person name="van Wyk S."/>
            <person name="Wingfield M.J."/>
            <person name="Xiong C."/>
            <person name="Yue Q."/>
            <person name="Zhang X."/>
        </authorList>
    </citation>
    <scope>NUCLEOTIDE SEQUENCE [LARGE SCALE GENOMIC DNA]</scope>
    <source>
        <strain evidence="4 5">BP6252</strain>
    </source>
</reference>
<sequence>MPLLPSEKAQYSAIIDDIIAKGDLTTISAKQIRKGLQDAIEKDLSDQKLEIKELIMERFDKASTDAVPVASPPVNGHIKTEVKAERAESSTPAVKSEDSEVDDSPPKKKRKSKPVDDAELAAMLQAQENSRARPTRGGEKRKAKPVKKPRKKSAKKVKADDSDVELNSEGEPKEKEKKGGFHKLYNLSAPLAELVGEPTLSRPQVVKKIWAYIKERDLQDPSDKRNIICDNRMQAVFKQDKVHMFTMNKILGKQLYDVEE</sequence>
<dbReference type="InterPro" id="IPR019835">
    <property type="entry name" value="SWIB_domain"/>
</dbReference>
<dbReference type="Pfam" id="PF08766">
    <property type="entry name" value="DEK_C"/>
    <property type="match status" value="1"/>
</dbReference>
<gene>
    <name evidence="4" type="ORF">BP6252_10341</name>
</gene>
<accession>A0A3D8QSS1</accession>
<dbReference type="SUPFAM" id="SSF47592">
    <property type="entry name" value="SWIB/MDM2 domain"/>
    <property type="match status" value="1"/>
</dbReference>
<keyword evidence="5" id="KW-1185">Reference proteome</keyword>